<dbReference type="Proteomes" id="UP000076532">
    <property type="component" value="Unassembled WGS sequence"/>
</dbReference>
<dbReference type="OrthoDB" id="2246127at2759"/>
<dbReference type="AlphaFoldDB" id="A0A166DAD1"/>
<name>A0A166DAD1_9AGAM</name>
<feature type="compositionally biased region" description="Polar residues" evidence="1">
    <location>
        <begin position="964"/>
        <end position="974"/>
    </location>
</feature>
<sequence length="989" mass="111789">MRECGTPNVPSFSALQNLQAHLTHQVNIKPKEHISALGNRFFMNHPSDLFALDWANPCVRPHIQIYPEVTSSVSEAWQAGKWLNEVDLNDLSLMWADWSGSPYRHFYIKEIAQLNNGSFVIPLRFMKCDGKEVCEAYEVTQEVDVSQVLISGPTENDSSPLQQTFTVHSSNVKQIMMTSFYHNVLDISEVIGEIVNPERIDAQGRPKFTIRLMPWCDSVSGNRSKQYNAHTNIYVANASLPHQKLGQEYFIRFASTSPHAGALEQFAAFTEDTKSNKWWPAYDCQLQQEILFRVLNHVLPADNPQQAETASHAGLRANYNCRKDLVGGTAAFKETDEGYHSLFSSGTPRTPADTLTTVKLMYKTAALGVADKVDEVGKFGVKDGIATFWINQLITRAREMQKVRMSDELTKDPRLWDKRLKGQARKDVKSEICREIQTELMAWVVTQPVESYTRLAEDSRESSRRQLRPGDHYNALLEDDGVDPNADSPCEILHTYLIGNDKYIMFETSKGWDTRKDELFAVRLESASIDGLTLDRLRPKYMVQYKNSLIGKHFKALQQLAVFHMSRELCTDSQLAIWKATGELGALLWYHEIKNMDQYLADVQILVDNLLDAWAAHEPTRIIDKYKLHCLGAHIVDDIRRHGPAILYSTEIFECWNAIFRMCSVLSNHLAPSHDIAITLADMEHFKHQASGGFWKDDHGMYVQAGEHIRNFLRNNNELRRRLGWAEPAKLVPGSTKVQTANKQNAEPWKASLGPLYHDSLAEVSQNAHWIRHKHVVSKSCDICCEGLWVFLRSQTPSGNVTAGRIFRILSPVTSSHGTKDTVVVVEPFSIATTKDARLNMPMLIRNQIPPLTASPEDVLFIFNAQHNCHEGQCQVVESERAEQQERRNTTCKVKVLRHQDDNNYLINMHALHNADLIREILPRSLTAPVPLFADRYAEHAKFAAQLRITGPIKRAATVQRSQATRAKNSNLARTQAAAVVGGPSAGPA</sequence>
<dbReference type="STRING" id="436010.A0A166DAD1"/>
<feature type="region of interest" description="Disordered" evidence="1">
    <location>
        <begin position="964"/>
        <end position="989"/>
    </location>
</feature>
<dbReference type="PANTHER" id="PTHR31912:SF34">
    <property type="entry name" value="NOTOCHORD-RELATED PROTEIN"/>
    <property type="match status" value="1"/>
</dbReference>
<reference evidence="2 3" key="1">
    <citation type="journal article" date="2016" name="Mol. Biol. Evol.">
        <title>Comparative Genomics of Early-Diverging Mushroom-Forming Fungi Provides Insights into the Origins of Lignocellulose Decay Capabilities.</title>
        <authorList>
            <person name="Nagy L.G."/>
            <person name="Riley R."/>
            <person name="Tritt A."/>
            <person name="Adam C."/>
            <person name="Daum C."/>
            <person name="Floudas D."/>
            <person name="Sun H."/>
            <person name="Yadav J.S."/>
            <person name="Pangilinan J."/>
            <person name="Larsson K.H."/>
            <person name="Matsuura K."/>
            <person name="Barry K."/>
            <person name="Labutti K."/>
            <person name="Kuo R."/>
            <person name="Ohm R.A."/>
            <person name="Bhattacharya S.S."/>
            <person name="Shirouzu T."/>
            <person name="Yoshinaga Y."/>
            <person name="Martin F.M."/>
            <person name="Grigoriev I.V."/>
            <person name="Hibbett D.S."/>
        </authorList>
    </citation>
    <scope>NUCLEOTIDE SEQUENCE [LARGE SCALE GENOMIC DNA]</scope>
    <source>
        <strain evidence="2 3">CBS 109695</strain>
    </source>
</reference>
<proteinExistence type="predicted"/>
<protein>
    <submittedName>
        <fullName evidence="2">Uncharacterized protein</fullName>
    </submittedName>
</protein>
<evidence type="ECO:0000313" key="2">
    <source>
        <dbReference type="EMBL" id="KZP14491.1"/>
    </source>
</evidence>
<dbReference type="PANTHER" id="PTHR31912">
    <property type="entry name" value="IP13529P"/>
    <property type="match status" value="1"/>
</dbReference>
<organism evidence="2 3">
    <name type="scientific">Athelia psychrophila</name>
    <dbReference type="NCBI Taxonomy" id="1759441"/>
    <lineage>
        <taxon>Eukaryota</taxon>
        <taxon>Fungi</taxon>
        <taxon>Dikarya</taxon>
        <taxon>Basidiomycota</taxon>
        <taxon>Agaricomycotina</taxon>
        <taxon>Agaricomycetes</taxon>
        <taxon>Agaricomycetidae</taxon>
        <taxon>Atheliales</taxon>
        <taxon>Atheliaceae</taxon>
        <taxon>Athelia</taxon>
    </lineage>
</organism>
<dbReference type="EMBL" id="KV417616">
    <property type="protein sequence ID" value="KZP14491.1"/>
    <property type="molecule type" value="Genomic_DNA"/>
</dbReference>
<feature type="compositionally biased region" description="Low complexity" evidence="1">
    <location>
        <begin position="977"/>
        <end position="989"/>
    </location>
</feature>
<accession>A0A166DAD1</accession>
<evidence type="ECO:0000256" key="1">
    <source>
        <dbReference type="SAM" id="MobiDB-lite"/>
    </source>
</evidence>
<evidence type="ECO:0000313" key="3">
    <source>
        <dbReference type="Proteomes" id="UP000076532"/>
    </source>
</evidence>
<keyword evidence="3" id="KW-1185">Reference proteome</keyword>
<gene>
    <name evidence="2" type="ORF">FIBSPDRAFT_751649</name>
</gene>